<sequence>MATFVYHFAWFDAFILGAIATLILASLWGQTKA</sequence>
<gene>
    <name evidence="2" type="ORF">SAMN05892877_10721</name>
</gene>
<keyword evidence="1" id="KW-0812">Transmembrane</keyword>
<dbReference type="AlphaFoldDB" id="A0A285UEN4"/>
<protein>
    <submittedName>
        <fullName evidence="2">Uncharacterized protein</fullName>
    </submittedName>
</protein>
<evidence type="ECO:0000313" key="2">
    <source>
        <dbReference type="EMBL" id="SOC40137.1"/>
    </source>
</evidence>
<evidence type="ECO:0000256" key="1">
    <source>
        <dbReference type="SAM" id="Phobius"/>
    </source>
</evidence>
<proteinExistence type="predicted"/>
<dbReference type="Proteomes" id="UP000219167">
    <property type="component" value="Unassembled WGS sequence"/>
</dbReference>
<name>A0A285UEN4_9HYPH</name>
<keyword evidence="1" id="KW-1133">Transmembrane helix</keyword>
<reference evidence="2 3" key="1">
    <citation type="submission" date="2017-08" db="EMBL/GenBank/DDBJ databases">
        <authorList>
            <person name="de Groot N.N."/>
        </authorList>
    </citation>
    <scope>NUCLEOTIDE SEQUENCE [LARGE SCALE GENOMIC DNA]</scope>
    <source>
        <strain evidence="2 3">JC85</strain>
    </source>
</reference>
<accession>A0A285UEN4</accession>
<evidence type="ECO:0000313" key="3">
    <source>
        <dbReference type="Proteomes" id="UP000219167"/>
    </source>
</evidence>
<organism evidence="2 3">
    <name type="scientific">Rhizobium subbaraonis</name>
    <dbReference type="NCBI Taxonomy" id="908946"/>
    <lineage>
        <taxon>Bacteria</taxon>
        <taxon>Pseudomonadati</taxon>
        <taxon>Pseudomonadota</taxon>
        <taxon>Alphaproteobacteria</taxon>
        <taxon>Hyphomicrobiales</taxon>
        <taxon>Rhizobiaceae</taxon>
        <taxon>Rhizobium/Agrobacterium group</taxon>
        <taxon>Rhizobium</taxon>
    </lineage>
</organism>
<keyword evidence="3" id="KW-1185">Reference proteome</keyword>
<keyword evidence="1" id="KW-0472">Membrane</keyword>
<feature type="transmembrane region" description="Helical" evidence="1">
    <location>
        <begin position="6"/>
        <end position="28"/>
    </location>
</feature>
<dbReference type="EMBL" id="OBQD01000007">
    <property type="protein sequence ID" value="SOC40137.1"/>
    <property type="molecule type" value="Genomic_DNA"/>
</dbReference>